<sequence>MTALVGVVDCAMTKVHTVGKLVCYSHWNPEQARVTLVNEGEWATREFVTVPINEHHWFFIKRRFFDRQVDLHLKIRHNCGPDGEFREFIEEIDDGHHNIGSVDITPYDVLEEFAKRKEKVLEENAESGNITKIEKNDGDF</sequence>
<reference evidence="1" key="2">
    <citation type="submission" date="2020-09" db="EMBL/GenBank/DDBJ databases">
        <authorList>
            <person name="Kikuchi T."/>
        </authorList>
    </citation>
    <scope>NUCLEOTIDE SEQUENCE</scope>
    <source>
        <strain evidence="1">Ka4C1</strain>
    </source>
</reference>
<dbReference type="WBParaSite" id="BXY_0097200.1">
    <property type="protein sequence ID" value="BXY_0097200.1"/>
    <property type="gene ID" value="BXY_0097200"/>
</dbReference>
<reference evidence="4" key="1">
    <citation type="submission" date="2016-11" db="UniProtKB">
        <authorList>
            <consortium name="WormBaseParasite"/>
        </authorList>
    </citation>
    <scope>IDENTIFICATION</scope>
</reference>
<dbReference type="Proteomes" id="UP000095284">
    <property type="component" value="Unplaced"/>
</dbReference>
<dbReference type="Proteomes" id="UP000659654">
    <property type="component" value="Unassembled WGS sequence"/>
</dbReference>
<dbReference type="EMBL" id="CAJFCV020000006">
    <property type="protein sequence ID" value="CAG9129066.1"/>
    <property type="molecule type" value="Genomic_DNA"/>
</dbReference>
<dbReference type="EMBL" id="CAJFDI010000006">
    <property type="protein sequence ID" value="CAD5233725.1"/>
    <property type="molecule type" value="Genomic_DNA"/>
</dbReference>
<name>A0A1I7RJU0_BURXY</name>
<proteinExistence type="predicted"/>
<gene>
    <name evidence="1" type="ORF">BXYJ_LOCUS13816</name>
</gene>
<evidence type="ECO:0000313" key="1">
    <source>
        <dbReference type="EMBL" id="CAD5233725.1"/>
    </source>
</evidence>
<protein>
    <submittedName>
        <fullName evidence="1">(pine wood nematode) hypothetical protein</fullName>
    </submittedName>
</protein>
<keyword evidence="3" id="KW-1185">Reference proteome</keyword>
<evidence type="ECO:0000313" key="2">
    <source>
        <dbReference type="Proteomes" id="UP000095284"/>
    </source>
</evidence>
<evidence type="ECO:0000313" key="3">
    <source>
        <dbReference type="Proteomes" id="UP000659654"/>
    </source>
</evidence>
<accession>A0A1I7RJU0</accession>
<evidence type="ECO:0000313" key="4">
    <source>
        <dbReference type="WBParaSite" id="BXY_0097200.1"/>
    </source>
</evidence>
<dbReference type="Proteomes" id="UP000582659">
    <property type="component" value="Unassembled WGS sequence"/>
</dbReference>
<dbReference type="AlphaFoldDB" id="A0A1I7RJU0"/>
<organism evidence="2 4">
    <name type="scientific">Bursaphelenchus xylophilus</name>
    <name type="common">Pinewood nematode worm</name>
    <name type="synonym">Aphelenchoides xylophilus</name>
    <dbReference type="NCBI Taxonomy" id="6326"/>
    <lineage>
        <taxon>Eukaryota</taxon>
        <taxon>Metazoa</taxon>
        <taxon>Ecdysozoa</taxon>
        <taxon>Nematoda</taxon>
        <taxon>Chromadorea</taxon>
        <taxon>Rhabditida</taxon>
        <taxon>Tylenchina</taxon>
        <taxon>Tylenchomorpha</taxon>
        <taxon>Aphelenchoidea</taxon>
        <taxon>Aphelenchoididae</taxon>
        <taxon>Bursaphelenchus</taxon>
    </lineage>
</organism>